<sequence length="79" mass="8842">MRSNTQYQPAIYRVNRLLRDITGSHDAIIHLAETTPADISIELTTSNCEILPSSLCYDCRFLVTAVSTANVRTYIPQVV</sequence>
<protein>
    <submittedName>
        <fullName evidence="1">Uncharacterized protein</fullName>
    </submittedName>
</protein>
<evidence type="ECO:0000313" key="2">
    <source>
        <dbReference type="Proteomes" id="UP000248857"/>
    </source>
</evidence>
<name>A0A2W1JLK6_9CYAN</name>
<comment type="caution">
    <text evidence="1">The sequence shown here is derived from an EMBL/GenBank/DDBJ whole genome shotgun (WGS) entry which is preliminary data.</text>
</comment>
<keyword evidence="2" id="KW-1185">Reference proteome</keyword>
<dbReference type="AlphaFoldDB" id="A0A2W1JLK6"/>
<dbReference type="RefSeq" id="WP_158535254.1">
    <property type="nucleotide sequence ID" value="NZ_CAWNWM010000061.1"/>
</dbReference>
<organism evidence="1 2">
    <name type="scientific">Acaryochloris thomasi RCC1774</name>
    <dbReference type="NCBI Taxonomy" id="1764569"/>
    <lineage>
        <taxon>Bacteria</taxon>
        <taxon>Bacillati</taxon>
        <taxon>Cyanobacteriota</taxon>
        <taxon>Cyanophyceae</taxon>
        <taxon>Acaryochloridales</taxon>
        <taxon>Acaryochloridaceae</taxon>
        <taxon>Acaryochloris</taxon>
        <taxon>Acaryochloris thomasi</taxon>
    </lineage>
</organism>
<proteinExistence type="predicted"/>
<accession>A0A2W1JLK6</accession>
<evidence type="ECO:0000313" key="1">
    <source>
        <dbReference type="EMBL" id="PZD70151.1"/>
    </source>
</evidence>
<dbReference type="Proteomes" id="UP000248857">
    <property type="component" value="Unassembled WGS sequence"/>
</dbReference>
<gene>
    <name evidence="1" type="ORF">C1752_17536</name>
</gene>
<dbReference type="EMBL" id="PQWO01000061">
    <property type="protein sequence ID" value="PZD70151.1"/>
    <property type="molecule type" value="Genomic_DNA"/>
</dbReference>
<dbReference type="OrthoDB" id="9808814at2"/>
<reference evidence="1 2" key="1">
    <citation type="journal article" date="2018" name="Sci. Rep.">
        <title>A novel species of the marine cyanobacterium Acaryochloris with a unique pigment content and lifestyle.</title>
        <authorList>
            <person name="Partensky F."/>
            <person name="Six C."/>
            <person name="Ratin M."/>
            <person name="Garczarek L."/>
            <person name="Vaulot D."/>
            <person name="Probert I."/>
            <person name="Calteau A."/>
            <person name="Gourvil P."/>
            <person name="Marie D."/>
            <person name="Grebert T."/>
            <person name="Bouchier C."/>
            <person name="Le Panse S."/>
            <person name="Gachenot M."/>
            <person name="Rodriguez F."/>
            <person name="Garrido J.L."/>
        </authorList>
    </citation>
    <scope>NUCLEOTIDE SEQUENCE [LARGE SCALE GENOMIC DNA]</scope>
    <source>
        <strain evidence="1 2">RCC1774</strain>
    </source>
</reference>